<dbReference type="Proteomes" id="UP000028582">
    <property type="component" value="Unassembled WGS sequence"/>
</dbReference>
<evidence type="ECO:0000313" key="1">
    <source>
        <dbReference type="EMBL" id="ETO60213.1"/>
    </source>
</evidence>
<name>A0A080Z0Q2_PHYNI</name>
<gene>
    <name evidence="1" type="ORF">F444_21568</name>
</gene>
<reference evidence="1 2" key="1">
    <citation type="submission" date="2013-11" db="EMBL/GenBank/DDBJ databases">
        <title>The Genome Sequence of Phytophthora parasitica P1976.</title>
        <authorList>
            <consortium name="The Broad Institute Genomics Platform"/>
            <person name="Russ C."/>
            <person name="Tyler B."/>
            <person name="Panabieres F."/>
            <person name="Shan W."/>
            <person name="Tripathy S."/>
            <person name="Grunwald N."/>
            <person name="Machado M."/>
            <person name="Johnson C.S."/>
            <person name="Walker B."/>
            <person name="Young S."/>
            <person name="Zeng Q."/>
            <person name="Gargeya S."/>
            <person name="Fitzgerald M."/>
            <person name="Haas B."/>
            <person name="Abouelleil A."/>
            <person name="Allen A.W."/>
            <person name="Alvarado L."/>
            <person name="Arachchi H.M."/>
            <person name="Berlin A.M."/>
            <person name="Chapman S.B."/>
            <person name="Gainer-Dewar J."/>
            <person name="Goldberg J."/>
            <person name="Griggs A."/>
            <person name="Gujja S."/>
            <person name="Hansen M."/>
            <person name="Howarth C."/>
            <person name="Imamovic A."/>
            <person name="Ireland A."/>
            <person name="Larimer J."/>
            <person name="McCowan C."/>
            <person name="Murphy C."/>
            <person name="Pearson M."/>
            <person name="Poon T.W."/>
            <person name="Priest M."/>
            <person name="Roberts A."/>
            <person name="Saif S."/>
            <person name="Shea T."/>
            <person name="Sisk P."/>
            <person name="Sykes S."/>
            <person name="Wortman J."/>
            <person name="Nusbaum C."/>
            <person name="Birren B."/>
        </authorList>
    </citation>
    <scope>NUCLEOTIDE SEQUENCE [LARGE SCALE GENOMIC DNA]</scope>
    <source>
        <strain evidence="1 2">P1976</strain>
    </source>
</reference>
<dbReference type="EMBL" id="ANJA01003969">
    <property type="protein sequence ID" value="ETO60213.1"/>
    <property type="molecule type" value="Genomic_DNA"/>
</dbReference>
<organism evidence="1 2">
    <name type="scientific">Phytophthora nicotianae P1976</name>
    <dbReference type="NCBI Taxonomy" id="1317066"/>
    <lineage>
        <taxon>Eukaryota</taxon>
        <taxon>Sar</taxon>
        <taxon>Stramenopiles</taxon>
        <taxon>Oomycota</taxon>
        <taxon>Peronosporomycetes</taxon>
        <taxon>Peronosporales</taxon>
        <taxon>Peronosporaceae</taxon>
        <taxon>Phytophthora</taxon>
    </lineage>
</organism>
<accession>A0A080Z0Q2</accession>
<proteinExistence type="predicted"/>
<evidence type="ECO:0000313" key="2">
    <source>
        <dbReference type="Proteomes" id="UP000028582"/>
    </source>
</evidence>
<protein>
    <submittedName>
        <fullName evidence="1">Uncharacterized protein</fullName>
    </submittedName>
</protein>
<sequence length="52" mass="6273">MVRIHLPLRTWFLHTYLKISQWMRDSTAFLTSMLSWAHQIKYGLEAGKQPRK</sequence>
<comment type="caution">
    <text evidence="1">The sequence shown here is derived from an EMBL/GenBank/DDBJ whole genome shotgun (WGS) entry which is preliminary data.</text>
</comment>
<dbReference type="AlphaFoldDB" id="A0A080Z0Q2"/>